<evidence type="ECO:0000313" key="2">
    <source>
        <dbReference type="Proteomes" id="UP000050761"/>
    </source>
</evidence>
<reference evidence="1 2" key="1">
    <citation type="submission" date="2018-11" db="EMBL/GenBank/DDBJ databases">
        <authorList>
            <consortium name="Pathogen Informatics"/>
        </authorList>
    </citation>
    <scope>NUCLEOTIDE SEQUENCE [LARGE SCALE GENOMIC DNA]</scope>
</reference>
<dbReference type="Proteomes" id="UP000050761">
    <property type="component" value="Unassembled WGS sequence"/>
</dbReference>
<evidence type="ECO:0000313" key="1">
    <source>
        <dbReference type="EMBL" id="VDP05163.1"/>
    </source>
</evidence>
<dbReference type="OrthoDB" id="5864837at2759"/>
<dbReference type="AlphaFoldDB" id="A0A183G3Y5"/>
<sequence>MATQQGLEPGIFGLGDHEEWTTMQLSSPQEAEMFDNYVTSLTDQGKFLFLKQALKGEAAASITYVFVIGDNYCVAVNILKKLYDRSASISDILISEIEKIPRAHDTPKSCRDILSAITSRIIHLEQTGVSPNVDRVWCRLILLKFTEYICNCVIKNEMKAGILLEVKDIIEAVDEIVTLQETTELTTATLFGTYSHAIEEDPFSRQSEPW</sequence>
<keyword evidence="2" id="KW-1185">Reference proteome</keyword>
<protein>
    <submittedName>
        <fullName evidence="3">NIT domain-containing protein</fullName>
    </submittedName>
</protein>
<name>A0A183G3Y5_HELPZ</name>
<dbReference type="WBParaSite" id="HPBE_0001617301-mRNA-1">
    <property type="protein sequence ID" value="HPBE_0001617301-mRNA-1"/>
    <property type="gene ID" value="HPBE_0001617301"/>
</dbReference>
<evidence type="ECO:0000313" key="3">
    <source>
        <dbReference type="WBParaSite" id="HPBE_0001617301-mRNA-1"/>
    </source>
</evidence>
<dbReference type="Pfam" id="PF03564">
    <property type="entry name" value="DUF1759"/>
    <property type="match status" value="1"/>
</dbReference>
<dbReference type="InterPro" id="IPR005312">
    <property type="entry name" value="DUF1759"/>
</dbReference>
<dbReference type="EMBL" id="UZAH01029268">
    <property type="protein sequence ID" value="VDP05163.1"/>
    <property type="molecule type" value="Genomic_DNA"/>
</dbReference>
<organism evidence="2 3">
    <name type="scientific">Heligmosomoides polygyrus</name>
    <name type="common">Parasitic roundworm</name>
    <dbReference type="NCBI Taxonomy" id="6339"/>
    <lineage>
        <taxon>Eukaryota</taxon>
        <taxon>Metazoa</taxon>
        <taxon>Ecdysozoa</taxon>
        <taxon>Nematoda</taxon>
        <taxon>Chromadorea</taxon>
        <taxon>Rhabditida</taxon>
        <taxon>Rhabditina</taxon>
        <taxon>Rhabditomorpha</taxon>
        <taxon>Strongyloidea</taxon>
        <taxon>Heligmosomidae</taxon>
        <taxon>Heligmosomoides</taxon>
    </lineage>
</organism>
<reference evidence="3" key="2">
    <citation type="submission" date="2019-09" db="UniProtKB">
        <authorList>
            <consortium name="WormBaseParasite"/>
        </authorList>
    </citation>
    <scope>IDENTIFICATION</scope>
</reference>
<accession>A0A183G3Y5</accession>
<accession>A0A3P8E8Y5</accession>
<proteinExistence type="predicted"/>
<gene>
    <name evidence="1" type="ORF">HPBE_LOCUS16172</name>
</gene>